<dbReference type="PANTHER" id="PTHR43364:SF4">
    <property type="entry name" value="NAD(P)-LINKED OXIDOREDUCTASE SUPERFAMILY PROTEIN"/>
    <property type="match status" value="1"/>
</dbReference>
<dbReference type="Gene3D" id="3.20.20.100">
    <property type="entry name" value="NADP-dependent oxidoreductase domain"/>
    <property type="match status" value="1"/>
</dbReference>
<dbReference type="InterPro" id="IPR020471">
    <property type="entry name" value="AKR"/>
</dbReference>
<keyword evidence="4" id="KW-1185">Reference proteome</keyword>
<dbReference type="PANTHER" id="PTHR43364">
    <property type="entry name" value="NADH-SPECIFIC METHYLGLYOXAL REDUCTASE-RELATED"/>
    <property type="match status" value="1"/>
</dbReference>
<dbReference type="InterPro" id="IPR023210">
    <property type="entry name" value="NADP_OxRdtase_dom"/>
</dbReference>
<protein>
    <submittedName>
        <fullName evidence="3">Aldo/keto reductase</fullName>
    </submittedName>
</protein>
<reference evidence="4" key="1">
    <citation type="journal article" date="2019" name="Int. J. Syst. Evol. Microbiol.">
        <title>The Global Catalogue of Microorganisms (GCM) 10K type strain sequencing project: providing services to taxonomists for standard genome sequencing and annotation.</title>
        <authorList>
            <consortium name="The Broad Institute Genomics Platform"/>
            <consortium name="The Broad Institute Genome Sequencing Center for Infectious Disease"/>
            <person name="Wu L."/>
            <person name="Ma J."/>
        </authorList>
    </citation>
    <scope>NUCLEOTIDE SEQUENCE [LARGE SCALE GENOMIC DNA]</scope>
    <source>
        <strain evidence="4">CGMCC 1.3240</strain>
    </source>
</reference>
<evidence type="ECO:0000259" key="2">
    <source>
        <dbReference type="Pfam" id="PF00248"/>
    </source>
</evidence>
<organism evidence="3 4">
    <name type="scientific">Paenibacillus solisilvae</name>
    <dbReference type="NCBI Taxonomy" id="2486751"/>
    <lineage>
        <taxon>Bacteria</taxon>
        <taxon>Bacillati</taxon>
        <taxon>Bacillota</taxon>
        <taxon>Bacilli</taxon>
        <taxon>Bacillales</taxon>
        <taxon>Paenibacillaceae</taxon>
        <taxon>Paenibacillus</taxon>
    </lineage>
</organism>
<sequence>MSESYKVDFRQLGRTGARVSNLCLGAMNFGSRTEEKESVQIIHRFLDAGLNFVDTANVYSKGVSESFVGKAIKDRRDRVFLATKVHGRMGEGPNDQGNSRVHIIKQIDESLRRLQTDYIDLYWIHRPDSNTPIDETLRTLDYLVGQGKVRYIGLSTFPAWQTMEAIMVSERMNLERFVAEQPPYNLFDRSIEEDVIPLCQKYGLGIMPWGPLAEGWLSGAYRSNQPFPKDTRIGRKNLDLNSGYIVDRLSAIEALIPIAEEKGVTLSQLALAWLIQQPGVTSPIIGPSTMKQLEDNLGALHVELNKDDLERIDAVIPPKSRVGGKRHWE</sequence>
<evidence type="ECO:0000256" key="1">
    <source>
        <dbReference type="ARBA" id="ARBA00023002"/>
    </source>
</evidence>
<feature type="domain" description="NADP-dependent oxidoreductase" evidence="2">
    <location>
        <begin position="22"/>
        <end position="316"/>
    </location>
</feature>
<gene>
    <name evidence="3" type="ORF">ACFPYJ_12715</name>
</gene>
<dbReference type="SUPFAM" id="SSF51430">
    <property type="entry name" value="NAD(P)-linked oxidoreductase"/>
    <property type="match status" value="1"/>
</dbReference>
<dbReference type="RefSeq" id="WP_379188519.1">
    <property type="nucleotide sequence ID" value="NZ_JBHSOW010000043.1"/>
</dbReference>
<dbReference type="InterPro" id="IPR050523">
    <property type="entry name" value="AKR_Detox_Biosynth"/>
</dbReference>
<dbReference type="Pfam" id="PF00248">
    <property type="entry name" value="Aldo_ket_red"/>
    <property type="match status" value="1"/>
</dbReference>
<proteinExistence type="predicted"/>
<dbReference type="Proteomes" id="UP001596047">
    <property type="component" value="Unassembled WGS sequence"/>
</dbReference>
<dbReference type="EMBL" id="JBHSOW010000043">
    <property type="protein sequence ID" value="MFC5649968.1"/>
    <property type="molecule type" value="Genomic_DNA"/>
</dbReference>
<dbReference type="InterPro" id="IPR036812">
    <property type="entry name" value="NAD(P)_OxRdtase_dom_sf"/>
</dbReference>
<evidence type="ECO:0000313" key="4">
    <source>
        <dbReference type="Proteomes" id="UP001596047"/>
    </source>
</evidence>
<comment type="caution">
    <text evidence="3">The sequence shown here is derived from an EMBL/GenBank/DDBJ whole genome shotgun (WGS) entry which is preliminary data.</text>
</comment>
<accession>A0ABW0VXP7</accession>
<keyword evidence="1" id="KW-0560">Oxidoreductase</keyword>
<dbReference type="PRINTS" id="PR00069">
    <property type="entry name" value="ALDKETRDTASE"/>
</dbReference>
<evidence type="ECO:0000313" key="3">
    <source>
        <dbReference type="EMBL" id="MFC5649968.1"/>
    </source>
</evidence>
<name>A0ABW0VXP7_9BACL</name>